<keyword evidence="9" id="KW-1185">Reference proteome</keyword>
<organism evidence="8 9">
    <name type="scientific">Myotis brandtii</name>
    <name type="common">Brandt's bat</name>
    <dbReference type="NCBI Taxonomy" id="109478"/>
    <lineage>
        <taxon>Eukaryota</taxon>
        <taxon>Metazoa</taxon>
        <taxon>Chordata</taxon>
        <taxon>Craniata</taxon>
        <taxon>Vertebrata</taxon>
        <taxon>Euteleostomi</taxon>
        <taxon>Mammalia</taxon>
        <taxon>Eutheria</taxon>
        <taxon>Laurasiatheria</taxon>
        <taxon>Chiroptera</taxon>
        <taxon>Yangochiroptera</taxon>
        <taxon>Vespertilionidae</taxon>
        <taxon>Myotis</taxon>
    </lineage>
</organism>
<evidence type="ECO:0000256" key="2">
    <source>
        <dbReference type="ARBA" id="ARBA00022491"/>
    </source>
</evidence>
<dbReference type="GO" id="GO:0003677">
    <property type="term" value="F:DNA binding"/>
    <property type="evidence" value="ECO:0007669"/>
    <property type="project" value="UniProtKB-KW"/>
</dbReference>
<keyword evidence="2" id="KW-0678">Repressor</keyword>
<dbReference type="GO" id="GO:0005634">
    <property type="term" value="C:nucleus"/>
    <property type="evidence" value="ECO:0007669"/>
    <property type="project" value="UniProtKB-SubCell"/>
</dbReference>
<dbReference type="PANTHER" id="PTHR11723:SF4">
    <property type="entry name" value="DNA-BINDING PROTEIN INHIBITOR ID-1"/>
    <property type="match status" value="1"/>
</dbReference>
<accession>S7NHX3</accession>
<dbReference type="AlphaFoldDB" id="S7NHX3"/>
<dbReference type="eggNOG" id="ENOG502RZP5">
    <property type="taxonomic scope" value="Eukaryota"/>
</dbReference>
<dbReference type="EMBL" id="KE164215">
    <property type="protein sequence ID" value="EPQ16175.1"/>
    <property type="molecule type" value="Genomic_DNA"/>
</dbReference>
<dbReference type="GO" id="GO:0030154">
    <property type="term" value="P:cell differentiation"/>
    <property type="evidence" value="ECO:0007669"/>
    <property type="project" value="TreeGrafter"/>
</dbReference>
<evidence type="ECO:0000256" key="5">
    <source>
        <dbReference type="ARBA" id="ARBA00023242"/>
    </source>
</evidence>
<dbReference type="GO" id="GO:0032922">
    <property type="term" value="P:circadian regulation of gene expression"/>
    <property type="evidence" value="ECO:0007669"/>
    <property type="project" value="TreeGrafter"/>
</dbReference>
<dbReference type="GO" id="GO:0046983">
    <property type="term" value="F:protein dimerization activity"/>
    <property type="evidence" value="ECO:0007669"/>
    <property type="project" value="InterPro"/>
</dbReference>
<comment type="subcellular location">
    <subcellularLocation>
        <location evidence="1">Nucleus</location>
    </subcellularLocation>
</comment>
<evidence type="ECO:0000256" key="4">
    <source>
        <dbReference type="ARBA" id="ARBA00023163"/>
    </source>
</evidence>
<feature type="domain" description="BHLH" evidence="7">
    <location>
        <begin position="1"/>
        <end position="37"/>
    </location>
</feature>
<keyword evidence="5" id="KW-0539">Nucleus</keyword>
<dbReference type="Pfam" id="PF00010">
    <property type="entry name" value="HLH"/>
    <property type="match status" value="1"/>
</dbReference>
<gene>
    <name evidence="8" type="ORF">D623_10023774</name>
</gene>
<keyword evidence="4" id="KW-0804">Transcription</keyword>
<dbReference type="InterPro" id="IPR036638">
    <property type="entry name" value="HLH_DNA-bd_sf"/>
</dbReference>
<dbReference type="GO" id="GO:0000122">
    <property type="term" value="P:negative regulation of transcription by RNA polymerase II"/>
    <property type="evidence" value="ECO:0007669"/>
    <property type="project" value="InterPro"/>
</dbReference>
<evidence type="ECO:0000259" key="7">
    <source>
        <dbReference type="PROSITE" id="PS50888"/>
    </source>
</evidence>
<evidence type="ECO:0000313" key="9">
    <source>
        <dbReference type="Proteomes" id="UP000052978"/>
    </source>
</evidence>
<dbReference type="PROSITE" id="PS50888">
    <property type="entry name" value="BHLH"/>
    <property type="match status" value="1"/>
</dbReference>
<feature type="region of interest" description="Disordered" evidence="6">
    <location>
        <begin position="128"/>
        <end position="174"/>
    </location>
</feature>
<dbReference type="SMART" id="SM00353">
    <property type="entry name" value="HLH"/>
    <property type="match status" value="1"/>
</dbReference>
<evidence type="ECO:0000256" key="6">
    <source>
        <dbReference type="SAM" id="MobiDB-lite"/>
    </source>
</evidence>
<evidence type="ECO:0000256" key="3">
    <source>
        <dbReference type="ARBA" id="ARBA00023015"/>
    </source>
</evidence>
<dbReference type="InterPro" id="IPR011598">
    <property type="entry name" value="bHLH_dom"/>
</dbReference>
<evidence type="ECO:0000256" key="1">
    <source>
        <dbReference type="ARBA" id="ARBA00004123"/>
    </source>
</evidence>
<name>S7NHX3_MYOBR</name>
<protein>
    <submittedName>
        <fullName evidence="8">DNA-binding protein inhibitor ID-1</fullName>
    </submittedName>
</protein>
<dbReference type="SUPFAM" id="SSF47459">
    <property type="entry name" value="HLH, helix-loop-helix DNA-binding domain"/>
    <property type="match status" value="1"/>
</dbReference>
<dbReference type="GO" id="GO:0005737">
    <property type="term" value="C:cytoplasm"/>
    <property type="evidence" value="ECO:0007669"/>
    <property type="project" value="InterPro"/>
</dbReference>
<sequence>MNGCYSRLKELVPTLPQNRKVSRVEILQHVIDYIWDLQLELNSESQVGTPGARGLPARAPLSTLNGEISALAAEVRSELEPQIVLFLQMGKLSPGEGGGTGPSADPILSGGVCPGGRPHLVSLKRVLQTPPTPALQGREERVLSGPPERLPQLGRNRTDQRPSGACGSSPGLGD</sequence>
<evidence type="ECO:0000313" key="8">
    <source>
        <dbReference type="EMBL" id="EPQ16175.1"/>
    </source>
</evidence>
<dbReference type="InterPro" id="IPR026052">
    <property type="entry name" value="DNA-bd_prot-inh"/>
</dbReference>
<reference evidence="8 9" key="1">
    <citation type="journal article" date="2013" name="Nat. Commun.">
        <title>Genome analysis reveals insights into physiology and longevity of the Brandt's bat Myotis brandtii.</title>
        <authorList>
            <person name="Seim I."/>
            <person name="Fang X."/>
            <person name="Xiong Z."/>
            <person name="Lobanov A.V."/>
            <person name="Huang Z."/>
            <person name="Ma S."/>
            <person name="Feng Y."/>
            <person name="Turanov A.A."/>
            <person name="Zhu Y."/>
            <person name="Lenz T.L."/>
            <person name="Gerashchenko M.V."/>
            <person name="Fan D."/>
            <person name="Hee Yim S."/>
            <person name="Yao X."/>
            <person name="Jordan D."/>
            <person name="Xiong Y."/>
            <person name="Ma Y."/>
            <person name="Lyapunov A.N."/>
            <person name="Chen G."/>
            <person name="Kulakova O.I."/>
            <person name="Sun Y."/>
            <person name="Lee S.G."/>
            <person name="Bronson R.T."/>
            <person name="Moskalev A.A."/>
            <person name="Sunyaev S.R."/>
            <person name="Zhang G."/>
            <person name="Krogh A."/>
            <person name="Wang J."/>
            <person name="Gladyshev V.N."/>
        </authorList>
    </citation>
    <scope>NUCLEOTIDE SEQUENCE [LARGE SCALE GENOMIC DNA]</scope>
</reference>
<dbReference type="Gene3D" id="4.10.280.10">
    <property type="entry name" value="Helix-loop-helix DNA-binding domain"/>
    <property type="match status" value="1"/>
</dbReference>
<dbReference type="CDD" id="cd19691">
    <property type="entry name" value="bHLH_dnHLH_ID1"/>
    <property type="match status" value="1"/>
</dbReference>
<proteinExistence type="predicted"/>
<keyword evidence="8" id="KW-0238">DNA-binding</keyword>
<dbReference type="Proteomes" id="UP000052978">
    <property type="component" value="Unassembled WGS sequence"/>
</dbReference>
<keyword evidence="3" id="KW-0805">Transcription regulation</keyword>
<dbReference type="PANTHER" id="PTHR11723">
    <property type="entry name" value="DNA-BINDING PROTEIN INHIBITOR"/>
    <property type="match status" value="1"/>
</dbReference>